<dbReference type="SMART" id="SM00173">
    <property type="entry name" value="RAS"/>
    <property type="match status" value="1"/>
</dbReference>
<organism evidence="2 5">
    <name type="scientific">Rotaria sordida</name>
    <dbReference type="NCBI Taxonomy" id="392033"/>
    <lineage>
        <taxon>Eukaryota</taxon>
        <taxon>Metazoa</taxon>
        <taxon>Spiralia</taxon>
        <taxon>Gnathifera</taxon>
        <taxon>Rotifera</taxon>
        <taxon>Eurotatoria</taxon>
        <taxon>Bdelloidea</taxon>
        <taxon>Philodinida</taxon>
        <taxon>Philodinidae</taxon>
        <taxon>Rotaria</taxon>
    </lineage>
</organism>
<comment type="caution">
    <text evidence="2">The sequence shown here is derived from an EMBL/GenBank/DDBJ whole genome shotgun (WGS) entry which is preliminary data.</text>
</comment>
<evidence type="ECO:0000313" key="2">
    <source>
        <dbReference type="EMBL" id="CAF1006765.1"/>
    </source>
</evidence>
<dbReference type="Proteomes" id="UP000663889">
    <property type="component" value="Unassembled WGS sequence"/>
</dbReference>
<gene>
    <name evidence="4" type="ORF">RFH988_LOCUS22577</name>
    <name evidence="2" type="ORF">SEV965_LOCUS11080</name>
    <name evidence="3" type="ORF">ZHD862_LOCUS15283</name>
</gene>
<feature type="compositionally biased region" description="Polar residues" evidence="1">
    <location>
        <begin position="127"/>
        <end position="140"/>
    </location>
</feature>
<dbReference type="OrthoDB" id="25818at2759"/>
<evidence type="ECO:0000256" key="1">
    <source>
        <dbReference type="SAM" id="MobiDB-lite"/>
    </source>
</evidence>
<dbReference type="EMBL" id="CAJNOU010000469">
    <property type="protein sequence ID" value="CAF1006765.1"/>
    <property type="molecule type" value="Genomic_DNA"/>
</dbReference>
<evidence type="ECO:0000313" key="5">
    <source>
        <dbReference type="Proteomes" id="UP000663889"/>
    </source>
</evidence>
<sequence>MRRHRQIALLGFPGVEKSSLAHHFVYKHFYNEYDPNIKTNLQHQYFENSDVYILVYAIDDLQRVGSSEEGRNLANAWKVQFVKASVMDIRSGQDIFEKRNFRRSSKSSSSSYNNNSNNKQPIHRNSSKIPNLSNKTCSIS</sequence>
<dbReference type="Proteomes" id="UP000663882">
    <property type="component" value="Unassembled WGS sequence"/>
</dbReference>
<name>A0A814HB49_9BILA</name>
<accession>A0A814HB49</accession>
<feature type="compositionally biased region" description="Low complexity" evidence="1">
    <location>
        <begin position="106"/>
        <end position="119"/>
    </location>
</feature>
<dbReference type="EMBL" id="CAJNOO010001508">
    <property type="protein sequence ID" value="CAF1163688.1"/>
    <property type="molecule type" value="Genomic_DNA"/>
</dbReference>
<protein>
    <submittedName>
        <fullName evidence="2">Uncharacterized protein</fullName>
    </submittedName>
</protein>
<reference evidence="2" key="1">
    <citation type="submission" date="2021-02" db="EMBL/GenBank/DDBJ databases">
        <authorList>
            <person name="Nowell W R."/>
        </authorList>
    </citation>
    <scope>NUCLEOTIDE SEQUENCE</scope>
</reference>
<feature type="region of interest" description="Disordered" evidence="1">
    <location>
        <begin position="100"/>
        <end position="140"/>
    </location>
</feature>
<proteinExistence type="predicted"/>
<dbReference type="Gene3D" id="3.40.50.300">
    <property type="entry name" value="P-loop containing nucleotide triphosphate hydrolases"/>
    <property type="match status" value="1"/>
</dbReference>
<evidence type="ECO:0000313" key="4">
    <source>
        <dbReference type="EMBL" id="CAF1163688.1"/>
    </source>
</evidence>
<dbReference type="AlphaFoldDB" id="A0A814HB49"/>
<dbReference type="InterPro" id="IPR027417">
    <property type="entry name" value="P-loop_NTPase"/>
</dbReference>
<evidence type="ECO:0000313" key="3">
    <source>
        <dbReference type="EMBL" id="CAF1055450.1"/>
    </source>
</evidence>
<dbReference type="Proteomes" id="UP000663864">
    <property type="component" value="Unassembled WGS sequence"/>
</dbReference>
<dbReference type="SUPFAM" id="SSF52540">
    <property type="entry name" value="P-loop containing nucleoside triphosphate hydrolases"/>
    <property type="match status" value="1"/>
</dbReference>
<dbReference type="EMBL" id="CAJNOT010000686">
    <property type="protein sequence ID" value="CAF1055450.1"/>
    <property type="molecule type" value="Genomic_DNA"/>
</dbReference>